<dbReference type="PROSITE" id="PS51462">
    <property type="entry name" value="NUDIX"/>
    <property type="match status" value="1"/>
</dbReference>
<reference evidence="3 4" key="1">
    <citation type="journal article" date="2016" name="Nat. Commun.">
        <title>Thousands of microbial genomes shed light on interconnected biogeochemical processes in an aquifer system.</title>
        <authorList>
            <person name="Anantharaman K."/>
            <person name="Brown C.T."/>
            <person name="Hug L.A."/>
            <person name="Sharon I."/>
            <person name="Castelle C.J."/>
            <person name="Probst A.J."/>
            <person name="Thomas B.C."/>
            <person name="Singh A."/>
            <person name="Wilkins M.J."/>
            <person name="Karaoz U."/>
            <person name="Brodie E.L."/>
            <person name="Williams K.H."/>
            <person name="Hubbard S.S."/>
            <person name="Banfield J.F."/>
        </authorList>
    </citation>
    <scope>NUCLEOTIDE SEQUENCE [LARGE SCALE GENOMIC DNA]</scope>
</reference>
<dbReference type="InterPro" id="IPR000086">
    <property type="entry name" value="NUDIX_hydrolase_dom"/>
</dbReference>
<gene>
    <name evidence="3" type="ORF">A3I41_00460</name>
</gene>
<evidence type="ECO:0000313" key="3">
    <source>
        <dbReference type="EMBL" id="OGL88186.1"/>
    </source>
</evidence>
<dbReference type="SUPFAM" id="SSF55811">
    <property type="entry name" value="Nudix"/>
    <property type="match status" value="1"/>
</dbReference>
<keyword evidence="1" id="KW-0378">Hydrolase</keyword>
<accession>A0A1F7VCE1</accession>
<proteinExistence type="predicted"/>
<dbReference type="InterPro" id="IPR020084">
    <property type="entry name" value="NUDIX_hydrolase_CS"/>
</dbReference>
<dbReference type="AlphaFoldDB" id="A0A1F7VCE1"/>
<evidence type="ECO:0000259" key="2">
    <source>
        <dbReference type="PROSITE" id="PS51462"/>
    </source>
</evidence>
<dbReference type="PANTHER" id="PTHR43736">
    <property type="entry name" value="ADP-RIBOSE PYROPHOSPHATASE"/>
    <property type="match status" value="1"/>
</dbReference>
<evidence type="ECO:0000313" key="4">
    <source>
        <dbReference type="Proteomes" id="UP000176593"/>
    </source>
</evidence>
<dbReference type="InterPro" id="IPR015797">
    <property type="entry name" value="NUDIX_hydrolase-like_dom_sf"/>
</dbReference>
<dbReference type="PROSITE" id="PS00893">
    <property type="entry name" value="NUDIX_BOX"/>
    <property type="match status" value="1"/>
</dbReference>
<dbReference type="EMBL" id="MGEQ01000001">
    <property type="protein sequence ID" value="OGL88186.1"/>
    <property type="molecule type" value="Genomic_DNA"/>
</dbReference>
<name>A0A1F7VCE1_9BACT</name>
<dbReference type="Pfam" id="PF00293">
    <property type="entry name" value="NUDIX"/>
    <property type="match status" value="1"/>
</dbReference>
<sequence length="145" mass="16505">MILTVDILVTIAQKDVLLIRRAKHPFEDRLVMPGGHVEDGEELCEAAARELEEETRLTVSSKDLSPLLVLNAIDRDPRPGRRVSYVFWIDLVDRTLVETCRAESDAREIVIRSIDSLVESEIGFDHWLALEKMKEEIAHESARVS</sequence>
<dbReference type="Proteomes" id="UP000176593">
    <property type="component" value="Unassembled WGS sequence"/>
</dbReference>
<protein>
    <recommendedName>
        <fullName evidence="2">Nudix hydrolase domain-containing protein</fullName>
    </recommendedName>
</protein>
<dbReference type="Gene3D" id="3.90.79.10">
    <property type="entry name" value="Nucleoside Triphosphate Pyrophosphohydrolase"/>
    <property type="match status" value="1"/>
</dbReference>
<evidence type="ECO:0000256" key="1">
    <source>
        <dbReference type="ARBA" id="ARBA00022801"/>
    </source>
</evidence>
<comment type="caution">
    <text evidence="3">The sequence shown here is derived from an EMBL/GenBank/DDBJ whole genome shotgun (WGS) entry which is preliminary data.</text>
</comment>
<feature type="domain" description="Nudix hydrolase" evidence="2">
    <location>
        <begin position="1"/>
        <end position="145"/>
    </location>
</feature>
<dbReference type="PANTHER" id="PTHR43736:SF1">
    <property type="entry name" value="DIHYDRONEOPTERIN TRIPHOSPHATE DIPHOSPHATASE"/>
    <property type="match status" value="1"/>
</dbReference>
<dbReference type="GO" id="GO:0016787">
    <property type="term" value="F:hydrolase activity"/>
    <property type="evidence" value="ECO:0007669"/>
    <property type="project" value="UniProtKB-KW"/>
</dbReference>
<organism evidence="3 4">
    <name type="scientific">Candidatus Uhrbacteria bacterium RIFCSPLOWO2_02_FULL_48_18</name>
    <dbReference type="NCBI Taxonomy" id="1802408"/>
    <lineage>
        <taxon>Bacteria</taxon>
        <taxon>Candidatus Uhriibacteriota</taxon>
    </lineage>
</organism>